<feature type="compositionally biased region" description="Polar residues" evidence="1">
    <location>
        <begin position="357"/>
        <end position="382"/>
    </location>
</feature>
<proteinExistence type="predicted"/>
<feature type="region of interest" description="Disordered" evidence="1">
    <location>
        <begin position="311"/>
        <end position="382"/>
    </location>
</feature>
<dbReference type="KEGG" id="cvn:111106801"/>
<dbReference type="AlphaFoldDB" id="A0A8B8B1Z9"/>
<keyword evidence="2" id="KW-0812">Transmembrane</keyword>
<feature type="region of interest" description="Disordered" evidence="1">
    <location>
        <begin position="223"/>
        <end position="244"/>
    </location>
</feature>
<evidence type="ECO:0000256" key="2">
    <source>
        <dbReference type="SAM" id="Phobius"/>
    </source>
</evidence>
<gene>
    <name evidence="4" type="primary">LOC111106801</name>
</gene>
<reference evidence="4" key="1">
    <citation type="submission" date="2025-08" db="UniProtKB">
        <authorList>
            <consortium name="RefSeq"/>
        </authorList>
    </citation>
    <scope>IDENTIFICATION</scope>
    <source>
        <tissue evidence="4">Whole sample</tissue>
    </source>
</reference>
<sequence length="382" mass="42566">MKRFKMDAWILGVVIVYLSLYEVEAEIKSYAFDQRKYCPENGAHTKALMVNDKVILLAKSKSDSFLIDKIKNFFNQPVTECEMKFMTSSQDSNTKPALEIEFESFNIARDACDVMLQIHQSPTQFFTKDVTEMVTLTCGSPTPPVLYSERGYNIRFRFFRPENDNVYFNFRITVQRSEGTPRDEGMSIGVKIGVTVISVAAAITLLLLIYKFIKLRCETKDIENQSQRSPNGSDPDEAENLHDYHDDNNFVMTDFPYANMPIVILNGDEAPPAYKDIAPPAYEEALQMPKATKSHDEATYSNIGNLNNQSALDGSHASSNSSLTGNVDAVETCPGNTQSSQSNRPPNEATHGHLATSHISRQPNDATTGSSAAVHSTEQTQV</sequence>
<dbReference type="RefSeq" id="XP_022297331.1">
    <property type="nucleotide sequence ID" value="XM_022441623.1"/>
</dbReference>
<accession>A0A8B8B1Z9</accession>
<keyword evidence="2" id="KW-1133">Transmembrane helix</keyword>
<organism evidence="3 4">
    <name type="scientific">Crassostrea virginica</name>
    <name type="common">Eastern oyster</name>
    <dbReference type="NCBI Taxonomy" id="6565"/>
    <lineage>
        <taxon>Eukaryota</taxon>
        <taxon>Metazoa</taxon>
        <taxon>Spiralia</taxon>
        <taxon>Lophotrochozoa</taxon>
        <taxon>Mollusca</taxon>
        <taxon>Bivalvia</taxon>
        <taxon>Autobranchia</taxon>
        <taxon>Pteriomorphia</taxon>
        <taxon>Ostreida</taxon>
        <taxon>Ostreoidea</taxon>
        <taxon>Ostreidae</taxon>
        <taxon>Crassostrea</taxon>
    </lineage>
</organism>
<dbReference type="GeneID" id="111106801"/>
<keyword evidence="3" id="KW-1185">Reference proteome</keyword>
<feature type="compositionally biased region" description="Polar residues" evidence="1">
    <location>
        <begin position="311"/>
        <end position="325"/>
    </location>
</feature>
<evidence type="ECO:0000313" key="3">
    <source>
        <dbReference type="Proteomes" id="UP000694844"/>
    </source>
</evidence>
<keyword evidence="2" id="KW-0472">Membrane</keyword>
<name>A0A8B8B1Z9_CRAVI</name>
<feature type="compositionally biased region" description="Polar residues" evidence="1">
    <location>
        <begin position="334"/>
        <end position="345"/>
    </location>
</feature>
<protein>
    <submittedName>
        <fullName evidence="4">Uncharacterized protein LOC111106801</fullName>
    </submittedName>
</protein>
<dbReference type="OrthoDB" id="6049861at2759"/>
<evidence type="ECO:0000313" key="4">
    <source>
        <dbReference type="RefSeq" id="XP_022297331.1"/>
    </source>
</evidence>
<evidence type="ECO:0000256" key="1">
    <source>
        <dbReference type="SAM" id="MobiDB-lite"/>
    </source>
</evidence>
<feature type="transmembrane region" description="Helical" evidence="2">
    <location>
        <begin position="188"/>
        <end position="210"/>
    </location>
</feature>
<dbReference type="Proteomes" id="UP000694844">
    <property type="component" value="Chromosome 8"/>
</dbReference>